<evidence type="ECO:0000256" key="6">
    <source>
        <dbReference type="SAM" id="Phobius"/>
    </source>
</evidence>
<dbReference type="GO" id="GO:0016020">
    <property type="term" value="C:membrane"/>
    <property type="evidence" value="ECO:0007669"/>
    <property type="project" value="UniProtKB-SubCell"/>
</dbReference>
<dbReference type="OrthoDB" id="7950418at2"/>
<sequence>MNTAGDDAEKAASPPARSRTGPAGRWWRTGLPLVVTLLLVAGVVVVVAGVHGRSADSAARNTTGAGSGEGGRRSNNGLPDGVETVRDLPLLADGAAVPALGCELPEFSTEPRRLSEYYLAELDCLEKAWAPALAEVGIPFLKVNLRLDDEPETACGALPPSDEATGLYCHTDSTIYLPRARILDSLGEVEQAHLATVAHEYGHHVQRMAGVLDVVNAELADYEEAGPEDRALNRKVELQANCFAGMFLAAAGGNGSVSTATAEAAVADFENWVDSETHGSSATQLHWAEAGYAARDTSACDTWNGDLGSTD</sequence>
<reference evidence="7 8" key="1">
    <citation type="submission" date="2016-10" db="EMBL/GenBank/DDBJ databases">
        <authorList>
            <person name="de Groot N.N."/>
        </authorList>
    </citation>
    <scope>NUCLEOTIDE SEQUENCE [LARGE SCALE GENOMIC DNA]</scope>
    <source>
        <strain evidence="7 8">CGMCC 4.5506</strain>
    </source>
</reference>
<evidence type="ECO:0000256" key="1">
    <source>
        <dbReference type="ARBA" id="ARBA00004167"/>
    </source>
</evidence>
<evidence type="ECO:0000256" key="2">
    <source>
        <dbReference type="ARBA" id="ARBA00022692"/>
    </source>
</evidence>
<proteinExistence type="predicted"/>
<dbReference type="STRING" id="530584.SAMN05421630_102479"/>
<evidence type="ECO:0000313" key="8">
    <source>
        <dbReference type="Proteomes" id="UP000199494"/>
    </source>
</evidence>
<dbReference type="Pfam" id="PF04228">
    <property type="entry name" value="Zn_peptidase"/>
    <property type="match status" value="1"/>
</dbReference>
<dbReference type="RefSeq" id="WP_091800211.1">
    <property type="nucleotide sequence ID" value="NZ_CP016353.1"/>
</dbReference>
<comment type="subcellular location">
    <subcellularLocation>
        <location evidence="1">Membrane</location>
        <topology evidence="1">Single-pass membrane protein</topology>
    </subcellularLocation>
</comment>
<accession>A0A1G6MDX8</accession>
<keyword evidence="8" id="KW-1185">Reference proteome</keyword>
<feature type="region of interest" description="Disordered" evidence="5">
    <location>
        <begin position="1"/>
        <end position="23"/>
    </location>
</feature>
<dbReference type="PANTHER" id="PTHR30168">
    <property type="entry name" value="PUTATIVE MEMBRANE PROTEIN YPFJ"/>
    <property type="match status" value="1"/>
</dbReference>
<evidence type="ECO:0000256" key="4">
    <source>
        <dbReference type="ARBA" id="ARBA00023136"/>
    </source>
</evidence>
<feature type="transmembrane region" description="Helical" evidence="6">
    <location>
        <begin position="30"/>
        <end position="50"/>
    </location>
</feature>
<dbReference type="AlphaFoldDB" id="A0A1G6MDX8"/>
<evidence type="ECO:0000256" key="5">
    <source>
        <dbReference type="SAM" id="MobiDB-lite"/>
    </source>
</evidence>
<dbReference type="EMBL" id="FMZE01000002">
    <property type="protein sequence ID" value="SDC53699.1"/>
    <property type="molecule type" value="Genomic_DNA"/>
</dbReference>
<protein>
    <submittedName>
        <fullName evidence="7">Uncharacterized protein</fullName>
    </submittedName>
</protein>
<keyword evidence="3 6" id="KW-1133">Transmembrane helix</keyword>
<evidence type="ECO:0000313" key="7">
    <source>
        <dbReference type="EMBL" id="SDC53699.1"/>
    </source>
</evidence>
<feature type="region of interest" description="Disordered" evidence="5">
    <location>
        <begin position="56"/>
        <end position="80"/>
    </location>
</feature>
<keyword evidence="4 6" id="KW-0472">Membrane</keyword>
<name>A0A1G6MDX8_9PSEU</name>
<keyword evidence="2 6" id="KW-0812">Transmembrane</keyword>
<dbReference type="InterPro" id="IPR007343">
    <property type="entry name" value="Uncharacterised_pept_Zn_put"/>
</dbReference>
<evidence type="ECO:0000256" key="3">
    <source>
        <dbReference type="ARBA" id="ARBA00022989"/>
    </source>
</evidence>
<gene>
    <name evidence="7" type="ORF">SAMN05421630_102479</name>
</gene>
<organism evidence="7 8">
    <name type="scientific">Prauserella marina</name>
    <dbReference type="NCBI Taxonomy" id="530584"/>
    <lineage>
        <taxon>Bacteria</taxon>
        <taxon>Bacillati</taxon>
        <taxon>Actinomycetota</taxon>
        <taxon>Actinomycetes</taxon>
        <taxon>Pseudonocardiales</taxon>
        <taxon>Pseudonocardiaceae</taxon>
        <taxon>Prauserella</taxon>
    </lineage>
</organism>
<dbReference type="Proteomes" id="UP000199494">
    <property type="component" value="Unassembled WGS sequence"/>
</dbReference>
<dbReference type="PANTHER" id="PTHR30168:SF0">
    <property type="entry name" value="INNER MEMBRANE PROTEIN"/>
    <property type="match status" value="1"/>
</dbReference>